<dbReference type="Proteomes" id="UP000239485">
    <property type="component" value="Unassembled WGS sequence"/>
</dbReference>
<feature type="domain" description="HTH luxR-type" evidence="6">
    <location>
        <begin position="147"/>
        <end position="212"/>
    </location>
</feature>
<dbReference type="Pfam" id="PF00072">
    <property type="entry name" value="Response_reg"/>
    <property type="match status" value="1"/>
</dbReference>
<dbReference type="InterPro" id="IPR058245">
    <property type="entry name" value="NreC/VraR/RcsB-like_REC"/>
</dbReference>
<dbReference type="GO" id="GO:0000160">
    <property type="term" value="P:phosphorelay signal transduction system"/>
    <property type="evidence" value="ECO:0007669"/>
    <property type="project" value="InterPro"/>
</dbReference>
<dbReference type="PRINTS" id="PR00038">
    <property type="entry name" value="HTHLUXR"/>
</dbReference>
<sequence length="217" mass="22640">MRPLRIVVADDHAVFREGLRTLLSAIPGYEVVAEAGDTDSAVAVTLAEVPDVAVMDLSMPGDGGVHAIRRIVRQVPQVAVLALTMHSEDAVVRQALTAGARGYVLKDAAAAEIVRAIAAVANAQTILDGKVAASLLSAAVQQPARTTCPELAALTARELEVLERLARGAGNDAIAARLGISLKTVQNHVSNIFWKLGVTHRAEAVARARDAGLGAPR</sequence>
<dbReference type="RefSeq" id="WP_211291257.1">
    <property type="nucleotide sequence ID" value="NZ_PTJD01000016.1"/>
</dbReference>
<accession>A0A2S6ID93</accession>
<comment type="caution">
    <text evidence="8">The sequence shown here is derived from an EMBL/GenBank/DDBJ whole genome shotgun (WGS) entry which is preliminary data.</text>
</comment>
<dbReference type="CDD" id="cd06170">
    <property type="entry name" value="LuxR_C_like"/>
    <property type="match status" value="1"/>
</dbReference>
<dbReference type="Gene3D" id="3.40.50.2300">
    <property type="match status" value="1"/>
</dbReference>
<dbReference type="SUPFAM" id="SSF46894">
    <property type="entry name" value="C-terminal effector domain of the bipartite response regulators"/>
    <property type="match status" value="1"/>
</dbReference>
<evidence type="ECO:0000256" key="1">
    <source>
        <dbReference type="ARBA" id="ARBA00022553"/>
    </source>
</evidence>
<evidence type="ECO:0000313" key="9">
    <source>
        <dbReference type="Proteomes" id="UP000239485"/>
    </source>
</evidence>
<keyword evidence="1 5" id="KW-0597">Phosphoprotein</keyword>
<dbReference type="PANTHER" id="PTHR43214">
    <property type="entry name" value="TWO-COMPONENT RESPONSE REGULATOR"/>
    <property type="match status" value="1"/>
</dbReference>
<dbReference type="InterPro" id="IPR000792">
    <property type="entry name" value="Tscrpt_reg_LuxR_C"/>
</dbReference>
<keyword evidence="3 8" id="KW-0238">DNA-binding</keyword>
<protein>
    <submittedName>
        <fullName evidence="8">DNA-binding NarL/FixJ family response regulator</fullName>
    </submittedName>
</protein>
<evidence type="ECO:0000259" key="6">
    <source>
        <dbReference type="PROSITE" id="PS50043"/>
    </source>
</evidence>
<dbReference type="EMBL" id="PTJD01000016">
    <property type="protein sequence ID" value="PPK92192.1"/>
    <property type="molecule type" value="Genomic_DNA"/>
</dbReference>
<dbReference type="InterPro" id="IPR001789">
    <property type="entry name" value="Sig_transdc_resp-reg_receiver"/>
</dbReference>
<keyword evidence="4" id="KW-0804">Transcription</keyword>
<gene>
    <name evidence="8" type="ORF">CLV92_11654</name>
</gene>
<keyword evidence="2" id="KW-0805">Transcription regulation</keyword>
<dbReference type="PANTHER" id="PTHR43214:SF24">
    <property type="entry name" value="TRANSCRIPTIONAL REGULATORY PROTEIN NARL-RELATED"/>
    <property type="match status" value="1"/>
</dbReference>
<evidence type="ECO:0000256" key="4">
    <source>
        <dbReference type="ARBA" id="ARBA00023163"/>
    </source>
</evidence>
<keyword evidence="9" id="KW-1185">Reference proteome</keyword>
<feature type="modified residue" description="4-aspartylphosphate" evidence="5">
    <location>
        <position position="56"/>
    </location>
</feature>
<proteinExistence type="predicted"/>
<evidence type="ECO:0000256" key="2">
    <source>
        <dbReference type="ARBA" id="ARBA00023015"/>
    </source>
</evidence>
<name>A0A2S6ID93_9ACTN</name>
<dbReference type="SUPFAM" id="SSF52172">
    <property type="entry name" value="CheY-like"/>
    <property type="match status" value="1"/>
</dbReference>
<dbReference type="GO" id="GO:0003677">
    <property type="term" value="F:DNA binding"/>
    <property type="evidence" value="ECO:0007669"/>
    <property type="project" value="UniProtKB-KW"/>
</dbReference>
<dbReference type="InterPro" id="IPR016032">
    <property type="entry name" value="Sig_transdc_resp-reg_C-effctor"/>
</dbReference>
<dbReference type="InterPro" id="IPR039420">
    <property type="entry name" value="WalR-like"/>
</dbReference>
<feature type="domain" description="Response regulatory" evidence="7">
    <location>
        <begin position="5"/>
        <end position="121"/>
    </location>
</feature>
<evidence type="ECO:0000256" key="5">
    <source>
        <dbReference type="PROSITE-ProRule" id="PRU00169"/>
    </source>
</evidence>
<organism evidence="8 9">
    <name type="scientific">Kineococcus xinjiangensis</name>
    <dbReference type="NCBI Taxonomy" id="512762"/>
    <lineage>
        <taxon>Bacteria</taxon>
        <taxon>Bacillati</taxon>
        <taxon>Actinomycetota</taxon>
        <taxon>Actinomycetes</taxon>
        <taxon>Kineosporiales</taxon>
        <taxon>Kineosporiaceae</taxon>
        <taxon>Kineococcus</taxon>
    </lineage>
</organism>
<dbReference type="AlphaFoldDB" id="A0A2S6ID93"/>
<dbReference type="GO" id="GO:0006355">
    <property type="term" value="P:regulation of DNA-templated transcription"/>
    <property type="evidence" value="ECO:0007669"/>
    <property type="project" value="InterPro"/>
</dbReference>
<dbReference type="Pfam" id="PF00196">
    <property type="entry name" value="GerE"/>
    <property type="match status" value="1"/>
</dbReference>
<dbReference type="SMART" id="SM00421">
    <property type="entry name" value="HTH_LUXR"/>
    <property type="match status" value="1"/>
</dbReference>
<reference evidence="8 9" key="1">
    <citation type="submission" date="2018-02" db="EMBL/GenBank/DDBJ databases">
        <title>Genomic Encyclopedia of Archaeal and Bacterial Type Strains, Phase II (KMG-II): from individual species to whole genera.</title>
        <authorList>
            <person name="Goeker M."/>
        </authorList>
    </citation>
    <scope>NUCLEOTIDE SEQUENCE [LARGE SCALE GENOMIC DNA]</scope>
    <source>
        <strain evidence="8 9">DSM 22857</strain>
    </source>
</reference>
<dbReference type="InterPro" id="IPR011006">
    <property type="entry name" value="CheY-like_superfamily"/>
</dbReference>
<dbReference type="CDD" id="cd17535">
    <property type="entry name" value="REC_NarL-like"/>
    <property type="match status" value="1"/>
</dbReference>
<evidence type="ECO:0000313" key="8">
    <source>
        <dbReference type="EMBL" id="PPK92192.1"/>
    </source>
</evidence>
<dbReference type="SMART" id="SM00448">
    <property type="entry name" value="REC"/>
    <property type="match status" value="1"/>
</dbReference>
<evidence type="ECO:0000259" key="7">
    <source>
        <dbReference type="PROSITE" id="PS50110"/>
    </source>
</evidence>
<dbReference type="PROSITE" id="PS50110">
    <property type="entry name" value="RESPONSE_REGULATORY"/>
    <property type="match status" value="1"/>
</dbReference>
<dbReference type="PROSITE" id="PS50043">
    <property type="entry name" value="HTH_LUXR_2"/>
    <property type="match status" value="1"/>
</dbReference>
<dbReference type="PROSITE" id="PS00622">
    <property type="entry name" value="HTH_LUXR_1"/>
    <property type="match status" value="1"/>
</dbReference>
<evidence type="ECO:0000256" key="3">
    <source>
        <dbReference type="ARBA" id="ARBA00023125"/>
    </source>
</evidence>